<keyword evidence="6" id="KW-1185">Reference proteome</keyword>
<evidence type="ECO:0000313" key="6">
    <source>
        <dbReference type="Proteomes" id="UP000662088"/>
    </source>
</evidence>
<evidence type="ECO:0000313" key="5">
    <source>
        <dbReference type="EMBL" id="MBC5639223.1"/>
    </source>
</evidence>
<dbReference type="GO" id="GO:0016887">
    <property type="term" value="F:ATP hydrolysis activity"/>
    <property type="evidence" value="ECO:0007669"/>
    <property type="project" value="InterPro"/>
</dbReference>
<dbReference type="PANTHER" id="PTHR42939:SF3">
    <property type="entry name" value="ABC TRANSPORTER ATP-BINDING COMPONENT"/>
    <property type="match status" value="1"/>
</dbReference>
<dbReference type="Proteomes" id="UP000662088">
    <property type="component" value="Unassembled WGS sequence"/>
</dbReference>
<dbReference type="EMBL" id="JACOOQ010000002">
    <property type="protein sequence ID" value="MBC5639223.1"/>
    <property type="molecule type" value="Genomic_DNA"/>
</dbReference>
<keyword evidence="2" id="KW-0547">Nucleotide-binding</keyword>
<gene>
    <name evidence="5" type="ORF">H8R92_02010</name>
</gene>
<dbReference type="InterPro" id="IPR051782">
    <property type="entry name" value="ABC_Transporter_VariousFunc"/>
</dbReference>
<dbReference type="RefSeq" id="WP_186834562.1">
    <property type="nucleotide sequence ID" value="NZ_JACOOQ010000002.1"/>
</dbReference>
<keyword evidence="3 5" id="KW-0067">ATP-binding</keyword>
<dbReference type="InterPro" id="IPR027417">
    <property type="entry name" value="P-loop_NTPase"/>
</dbReference>
<dbReference type="SUPFAM" id="SSF52540">
    <property type="entry name" value="P-loop containing nucleoside triphosphate hydrolases"/>
    <property type="match status" value="1"/>
</dbReference>
<dbReference type="AlphaFoldDB" id="A0A8I0A3E6"/>
<reference evidence="5" key="1">
    <citation type="submission" date="2020-08" db="EMBL/GenBank/DDBJ databases">
        <title>Genome public.</title>
        <authorList>
            <person name="Liu C."/>
            <person name="Sun Q."/>
        </authorList>
    </citation>
    <scope>NUCLEOTIDE SEQUENCE</scope>
    <source>
        <strain evidence="5">NSJ-42</strain>
    </source>
</reference>
<proteinExistence type="predicted"/>
<evidence type="ECO:0000256" key="3">
    <source>
        <dbReference type="ARBA" id="ARBA00022840"/>
    </source>
</evidence>
<dbReference type="PANTHER" id="PTHR42939">
    <property type="entry name" value="ABC TRANSPORTER ATP-BINDING PROTEIN ALBC-RELATED"/>
    <property type="match status" value="1"/>
</dbReference>
<sequence length="284" mass="32750">MNNVLEINNITKDYKKFKIDNISFNLPKGYIMGFIGANGAGKTTTIKLILNMIKRDSGEIKVFGLDNIREEERIKEQIGVVFDECYYLEDWTLNDVEKAVSMFYKNWNSSIYEKYLKEFNLARDKKVKDLSRGMRMKLMIAVAFSHEAKLLILDEPTSGLDPVARDEFLDILRDYIEDEEKSVIFSSHITSDIEKIADYITYINNGKIIFTGEKDEFLEKYCIIKGGKEDITESQKKEIIGLRMHSTGFEGLIELKKAVGFSSKVIIEKASLDEIMIYMNKEAM</sequence>
<dbReference type="Pfam" id="PF00005">
    <property type="entry name" value="ABC_tran"/>
    <property type="match status" value="1"/>
</dbReference>
<comment type="caution">
    <text evidence="5">The sequence shown here is derived from an EMBL/GenBank/DDBJ whole genome shotgun (WGS) entry which is preliminary data.</text>
</comment>
<protein>
    <submittedName>
        <fullName evidence="5">ABC transporter ATP-binding protein</fullName>
    </submittedName>
</protein>
<accession>A0A8I0A3E6</accession>
<evidence type="ECO:0000256" key="2">
    <source>
        <dbReference type="ARBA" id="ARBA00022741"/>
    </source>
</evidence>
<dbReference type="CDD" id="cd03230">
    <property type="entry name" value="ABC_DR_subfamily_A"/>
    <property type="match status" value="1"/>
</dbReference>
<dbReference type="GO" id="GO:0005524">
    <property type="term" value="F:ATP binding"/>
    <property type="evidence" value="ECO:0007669"/>
    <property type="project" value="UniProtKB-KW"/>
</dbReference>
<keyword evidence="1" id="KW-0813">Transport</keyword>
<dbReference type="InterPro" id="IPR003439">
    <property type="entry name" value="ABC_transporter-like_ATP-bd"/>
</dbReference>
<evidence type="ECO:0000259" key="4">
    <source>
        <dbReference type="PROSITE" id="PS50893"/>
    </source>
</evidence>
<dbReference type="Gene3D" id="3.40.50.300">
    <property type="entry name" value="P-loop containing nucleotide triphosphate hydrolases"/>
    <property type="match status" value="1"/>
</dbReference>
<organism evidence="5 6">
    <name type="scientific">Clostridium lentum</name>
    <dbReference type="NCBI Taxonomy" id="2763037"/>
    <lineage>
        <taxon>Bacteria</taxon>
        <taxon>Bacillati</taxon>
        <taxon>Bacillota</taxon>
        <taxon>Clostridia</taxon>
        <taxon>Eubacteriales</taxon>
        <taxon>Clostridiaceae</taxon>
        <taxon>Clostridium</taxon>
    </lineage>
</organism>
<evidence type="ECO:0000256" key="1">
    <source>
        <dbReference type="ARBA" id="ARBA00022448"/>
    </source>
</evidence>
<name>A0A8I0A3E6_9CLOT</name>
<feature type="domain" description="ABC transporter" evidence="4">
    <location>
        <begin position="5"/>
        <end position="230"/>
    </location>
</feature>
<dbReference type="InterPro" id="IPR003593">
    <property type="entry name" value="AAA+_ATPase"/>
</dbReference>
<dbReference type="PROSITE" id="PS50893">
    <property type="entry name" value="ABC_TRANSPORTER_2"/>
    <property type="match status" value="1"/>
</dbReference>
<dbReference type="SMART" id="SM00382">
    <property type="entry name" value="AAA"/>
    <property type="match status" value="1"/>
</dbReference>